<dbReference type="Gene3D" id="3.30.70.1140">
    <property type="entry name" value="Phospho-2-dehydro-3-deoxyheptonate aldolase, domain 1"/>
    <property type="match status" value="1"/>
</dbReference>
<sequence length="354" mass="37960">MIVVMEPGATQEQIEAVVKRVAEFGFGTKIVVGAERSIVGVLGAPLPDTLKEALELLPGVEEVVRITKRYKLVSRDFHPVDTIVHVRDVAIGGNEVAVIAGPCSVESEEQIIETARAVRAAGARLLRGGAYKPRTSPYEFRGLGETGLKYLAKAREETGLPIVTEVLSPQDVDLVAEYADVLQVGARNCQNYLLLEAVGKAKKPVLLKRGMSVQIEEWLLAAEYVMAQGNEQVILCERGIRTFETFTRNTLDLAAVPVVKRLSHLPIIVDPSHGTGRWYLVPSMMLAAVAAGADGLIVEVHPNPDHALSDGAQSLTFGNFAAVMPRLAAVAQAVGRSLPLPQVPEAEAALSPAD</sequence>
<dbReference type="NCBIfam" id="NF009239">
    <property type="entry name" value="PRK12595.1"/>
    <property type="match status" value="1"/>
</dbReference>
<dbReference type="AlphaFoldDB" id="A0A7C2W796"/>
<dbReference type="GO" id="GO:0009073">
    <property type="term" value="P:aromatic amino acid family biosynthetic process"/>
    <property type="evidence" value="ECO:0007669"/>
    <property type="project" value="InterPro"/>
</dbReference>
<dbReference type="InterPro" id="IPR041071">
    <property type="entry name" value="DAHP_snth_FXD"/>
</dbReference>
<evidence type="ECO:0000259" key="3">
    <source>
        <dbReference type="Pfam" id="PF18152"/>
    </source>
</evidence>
<proteinExistence type="predicted"/>
<dbReference type="EMBL" id="DSID01000475">
    <property type="protein sequence ID" value="HEX70847.1"/>
    <property type="molecule type" value="Genomic_DNA"/>
</dbReference>
<dbReference type="Gene3D" id="3.20.20.70">
    <property type="entry name" value="Aldolase class I"/>
    <property type="match status" value="1"/>
</dbReference>
<feature type="domain" description="DAHP synthase ferredoxin-like" evidence="3">
    <location>
        <begin position="1"/>
        <end position="68"/>
    </location>
</feature>
<dbReference type="PANTHER" id="PTHR43018">
    <property type="entry name" value="PHOSPHO-2-DEHYDRO-3-DEOXYHEPTONATE ALDOLASE"/>
    <property type="match status" value="1"/>
</dbReference>
<evidence type="ECO:0000313" key="4">
    <source>
        <dbReference type="EMBL" id="HEX70847.1"/>
    </source>
</evidence>
<gene>
    <name evidence="4" type="primary">aroF</name>
    <name evidence="4" type="ORF">ENP13_06345</name>
</gene>
<dbReference type="InterPro" id="IPR006268">
    <property type="entry name" value="DAHP_syn_2"/>
</dbReference>
<dbReference type="EC" id="2.5.1.54" evidence="4"/>
<dbReference type="InterPro" id="IPR006218">
    <property type="entry name" value="DAHP1/KDSA"/>
</dbReference>
<dbReference type="GO" id="GO:0003849">
    <property type="term" value="F:3-deoxy-7-phosphoheptulonate synthase activity"/>
    <property type="evidence" value="ECO:0007669"/>
    <property type="project" value="UniProtKB-EC"/>
</dbReference>
<dbReference type="SUPFAM" id="SSF51569">
    <property type="entry name" value="Aldolase"/>
    <property type="match status" value="1"/>
</dbReference>
<accession>A0A7C2W796</accession>
<evidence type="ECO:0000256" key="1">
    <source>
        <dbReference type="ARBA" id="ARBA00022679"/>
    </source>
</evidence>
<comment type="caution">
    <text evidence="4">The sequence shown here is derived from an EMBL/GenBank/DDBJ whole genome shotgun (WGS) entry which is preliminary data.</text>
</comment>
<reference evidence="4" key="1">
    <citation type="journal article" date="2020" name="mSystems">
        <title>Genome- and Community-Level Interaction Insights into Carbon Utilization and Element Cycling Functions of Hydrothermarchaeota in Hydrothermal Sediment.</title>
        <authorList>
            <person name="Zhou Z."/>
            <person name="Liu Y."/>
            <person name="Xu W."/>
            <person name="Pan J."/>
            <person name="Luo Z.H."/>
            <person name="Li M."/>
        </authorList>
    </citation>
    <scope>NUCLEOTIDE SEQUENCE [LARGE SCALE GENOMIC DNA]</scope>
    <source>
        <strain evidence="4">SpSt-192</strain>
    </source>
</reference>
<dbReference type="InterPro" id="IPR052899">
    <property type="entry name" value="Class-I_DAHP_synthase"/>
</dbReference>
<dbReference type="GO" id="GO:0016832">
    <property type="term" value="F:aldehyde-lyase activity"/>
    <property type="evidence" value="ECO:0007669"/>
    <property type="project" value="InterPro"/>
</dbReference>
<name>A0A7C2W796_9BACT</name>
<organism evidence="4">
    <name type="scientific">Thermorudis sp</name>
    <dbReference type="NCBI Taxonomy" id="1969470"/>
    <lineage>
        <taxon>Bacteria</taxon>
        <taxon>Pseudomonadati</taxon>
        <taxon>Thermomicrobiota</taxon>
        <taxon>Thermomicrobia</taxon>
        <taxon>Thermomicrobia incertae sedis</taxon>
        <taxon>Thermorudis</taxon>
    </lineage>
</organism>
<evidence type="ECO:0000259" key="2">
    <source>
        <dbReference type="Pfam" id="PF00793"/>
    </source>
</evidence>
<dbReference type="Pfam" id="PF18152">
    <property type="entry name" value="DAHP_snth_FXD"/>
    <property type="match status" value="1"/>
</dbReference>
<dbReference type="NCBIfam" id="TIGR01361">
    <property type="entry name" value="DAHP_synth_Bsub"/>
    <property type="match status" value="1"/>
</dbReference>
<dbReference type="PANTHER" id="PTHR43018:SF1">
    <property type="entry name" value="PROTEIN AROA(G)"/>
    <property type="match status" value="1"/>
</dbReference>
<feature type="domain" description="DAHP synthetase I/KDSA" evidence="2">
    <location>
        <begin position="85"/>
        <end position="323"/>
    </location>
</feature>
<dbReference type="NCBIfam" id="NF006421">
    <property type="entry name" value="PRK08673.1"/>
    <property type="match status" value="1"/>
</dbReference>
<dbReference type="Pfam" id="PF00793">
    <property type="entry name" value="DAHP_synth_1"/>
    <property type="match status" value="1"/>
</dbReference>
<keyword evidence="1 4" id="KW-0808">Transferase</keyword>
<protein>
    <submittedName>
        <fullName evidence="4">3-deoxy-7-phosphoheptulonate synthase</fullName>
        <ecNumber evidence="4">2.5.1.54</ecNumber>
    </submittedName>
</protein>
<dbReference type="InterPro" id="IPR013785">
    <property type="entry name" value="Aldolase_TIM"/>
</dbReference>